<evidence type="ECO:0000313" key="5">
    <source>
        <dbReference type="EMBL" id="CAF1107140.1"/>
    </source>
</evidence>
<dbReference type="InterPro" id="IPR013083">
    <property type="entry name" value="Znf_RING/FYVE/PHD"/>
</dbReference>
<evidence type="ECO:0000256" key="3">
    <source>
        <dbReference type="PROSITE-ProRule" id="PRU00175"/>
    </source>
</evidence>
<reference evidence="5" key="1">
    <citation type="submission" date="2021-02" db="EMBL/GenBank/DDBJ databases">
        <authorList>
            <person name="Nowell W R."/>
        </authorList>
    </citation>
    <scope>NUCLEOTIDE SEQUENCE</scope>
    <source>
        <strain evidence="5">Ploen Becks lab</strain>
    </source>
</reference>
<protein>
    <recommendedName>
        <fullName evidence="4">RING-type domain-containing protein</fullName>
    </recommendedName>
</protein>
<dbReference type="Gene3D" id="3.30.40.10">
    <property type="entry name" value="Zinc/RING finger domain, C3HC4 (zinc finger)"/>
    <property type="match status" value="2"/>
</dbReference>
<keyword evidence="2" id="KW-0862">Zinc</keyword>
<dbReference type="GO" id="GO:0008270">
    <property type="term" value="F:zinc ion binding"/>
    <property type="evidence" value="ECO:0007669"/>
    <property type="project" value="UniProtKB-KW"/>
</dbReference>
<dbReference type="OrthoDB" id="9972365at2759"/>
<evidence type="ECO:0000256" key="1">
    <source>
        <dbReference type="ARBA" id="ARBA00022771"/>
    </source>
</evidence>
<organism evidence="5 6">
    <name type="scientific">Brachionus calyciflorus</name>
    <dbReference type="NCBI Taxonomy" id="104777"/>
    <lineage>
        <taxon>Eukaryota</taxon>
        <taxon>Metazoa</taxon>
        <taxon>Spiralia</taxon>
        <taxon>Gnathifera</taxon>
        <taxon>Rotifera</taxon>
        <taxon>Eurotatoria</taxon>
        <taxon>Monogononta</taxon>
        <taxon>Pseudotrocha</taxon>
        <taxon>Ploima</taxon>
        <taxon>Brachionidae</taxon>
        <taxon>Brachionus</taxon>
    </lineage>
</organism>
<evidence type="ECO:0000313" key="6">
    <source>
        <dbReference type="Proteomes" id="UP000663879"/>
    </source>
</evidence>
<feature type="domain" description="RING-type" evidence="4">
    <location>
        <begin position="10"/>
        <end position="47"/>
    </location>
</feature>
<name>A0A814PK68_9BILA</name>
<dbReference type="Proteomes" id="UP000663879">
    <property type="component" value="Unassembled WGS sequence"/>
</dbReference>
<gene>
    <name evidence="5" type="ORF">OXX778_LOCUS21445</name>
</gene>
<keyword evidence="1 3" id="KW-0479">Metal-binding</keyword>
<comment type="caution">
    <text evidence="5">The sequence shown here is derived from an EMBL/GenBank/DDBJ whole genome shotgun (WGS) entry which is preliminary data.</text>
</comment>
<dbReference type="AlphaFoldDB" id="A0A814PK68"/>
<dbReference type="EMBL" id="CAJNOC010007918">
    <property type="protein sequence ID" value="CAF1107140.1"/>
    <property type="molecule type" value="Genomic_DNA"/>
</dbReference>
<evidence type="ECO:0000256" key="2">
    <source>
        <dbReference type="ARBA" id="ARBA00022833"/>
    </source>
</evidence>
<dbReference type="SUPFAM" id="SSF49599">
    <property type="entry name" value="TRAF domain-like"/>
    <property type="match status" value="1"/>
</dbReference>
<accession>A0A814PK68</accession>
<dbReference type="InterPro" id="IPR001841">
    <property type="entry name" value="Znf_RING"/>
</dbReference>
<proteinExistence type="predicted"/>
<evidence type="ECO:0000259" key="4">
    <source>
        <dbReference type="PROSITE" id="PS50089"/>
    </source>
</evidence>
<dbReference type="PROSITE" id="PS50089">
    <property type="entry name" value="ZF_RING_2"/>
    <property type="match status" value="1"/>
</dbReference>
<sequence length="274" mass="30511">MDNIEKRLICPICLDYCKQAVECYKCINLFCKNCADSLTDKKCALCRESTEFHISNFARRAINELPVQCDYCSTSSTIGNLEAHLEKCKKKTITCQICDLKLTKSGFLDHISSNHLDKALHKAEIFNHILANKSIKTTESLNGALNGIHSIDTKINSKNKKKARLGETGKYYCGEQLDDFCSCCDGFCGTQSGCNCSGCMDLDIRFRLLPKGWLVNRDGFAARKSLQNGIIYCGRKNMIGVPGCDGYCGPNCGPNCSACQKLDEQVKRRYSKLV</sequence>
<keyword evidence="1 3" id="KW-0863">Zinc-finger</keyword>
<keyword evidence="6" id="KW-1185">Reference proteome</keyword>